<dbReference type="PRINTS" id="PR00081">
    <property type="entry name" value="GDHRDH"/>
</dbReference>
<name>A0ABS3U8A8_9ACTN</name>
<dbReference type="InterPro" id="IPR036291">
    <property type="entry name" value="NAD(P)-bd_dom_sf"/>
</dbReference>
<dbReference type="PROSITE" id="PS00061">
    <property type="entry name" value="ADH_SHORT"/>
    <property type="match status" value="1"/>
</dbReference>
<dbReference type="Gene3D" id="3.40.50.720">
    <property type="entry name" value="NAD(P)-binding Rossmann-like Domain"/>
    <property type="match status" value="1"/>
</dbReference>
<evidence type="ECO:0000313" key="4">
    <source>
        <dbReference type="Proteomes" id="UP000681341"/>
    </source>
</evidence>
<dbReference type="PANTHER" id="PTHR42760">
    <property type="entry name" value="SHORT-CHAIN DEHYDROGENASES/REDUCTASES FAMILY MEMBER"/>
    <property type="match status" value="1"/>
</dbReference>
<evidence type="ECO:0000259" key="2">
    <source>
        <dbReference type="SMART" id="SM00822"/>
    </source>
</evidence>
<protein>
    <submittedName>
        <fullName evidence="3">SDR family oxidoreductase</fullName>
    </submittedName>
</protein>
<evidence type="ECO:0000313" key="3">
    <source>
        <dbReference type="EMBL" id="MBO3734978.1"/>
    </source>
</evidence>
<dbReference type="Proteomes" id="UP000681341">
    <property type="component" value="Unassembled WGS sequence"/>
</dbReference>
<accession>A0ABS3U8A8</accession>
<dbReference type="InterPro" id="IPR057326">
    <property type="entry name" value="KR_dom"/>
</dbReference>
<keyword evidence="4" id="KW-1185">Reference proteome</keyword>
<dbReference type="SUPFAM" id="SSF51735">
    <property type="entry name" value="NAD(P)-binding Rossmann-fold domains"/>
    <property type="match status" value="1"/>
</dbReference>
<dbReference type="EMBL" id="JAGFNP010000012">
    <property type="protein sequence ID" value="MBO3734978.1"/>
    <property type="molecule type" value="Genomic_DNA"/>
</dbReference>
<gene>
    <name evidence="3" type="ORF">J5V16_19285</name>
</gene>
<dbReference type="PANTHER" id="PTHR42760:SF40">
    <property type="entry name" value="3-OXOACYL-[ACYL-CARRIER-PROTEIN] REDUCTASE, CHLOROPLASTIC"/>
    <property type="match status" value="1"/>
</dbReference>
<organism evidence="3 4">
    <name type="scientific">Glycomyces niveus</name>
    <dbReference type="NCBI Taxonomy" id="2820287"/>
    <lineage>
        <taxon>Bacteria</taxon>
        <taxon>Bacillati</taxon>
        <taxon>Actinomycetota</taxon>
        <taxon>Actinomycetes</taxon>
        <taxon>Glycomycetales</taxon>
        <taxon>Glycomycetaceae</taxon>
        <taxon>Glycomyces</taxon>
    </lineage>
</organism>
<evidence type="ECO:0000256" key="1">
    <source>
        <dbReference type="ARBA" id="ARBA00006484"/>
    </source>
</evidence>
<reference evidence="3 4" key="1">
    <citation type="submission" date="2021-03" db="EMBL/GenBank/DDBJ databases">
        <title>Glycomyces sp. nov., a novel actinomycete isolated from soil.</title>
        <authorList>
            <person name="Yang X."/>
            <person name="Xu X."/>
        </authorList>
    </citation>
    <scope>NUCLEOTIDE SEQUENCE [LARGE SCALE GENOMIC DNA]</scope>
    <source>
        <strain evidence="3 4">NEAU-S30</strain>
    </source>
</reference>
<dbReference type="InterPro" id="IPR020904">
    <property type="entry name" value="Sc_DH/Rdtase_CS"/>
</dbReference>
<dbReference type="Pfam" id="PF13561">
    <property type="entry name" value="adh_short_C2"/>
    <property type="match status" value="1"/>
</dbReference>
<dbReference type="SMART" id="SM00822">
    <property type="entry name" value="PKS_KR"/>
    <property type="match status" value="1"/>
</dbReference>
<feature type="domain" description="Ketoreductase" evidence="2">
    <location>
        <begin position="5"/>
        <end position="184"/>
    </location>
</feature>
<comment type="similarity">
    <text evidence="1">Belongs to the short-chain dehydrogenases/reductases (SDR) family.</text>
</comment>
<dbReference type="RefSeq" id="WP_208498600.1">
    <property type="nucleotide sequence ID" value="NZ_JAGFNP010000012.1"/>
</dbReference>
<dbReference type="PRINTS" id="PR00080">
    <property type="entry name" value="SDRFAMILY"/>
</dbReference>
<dbReference type="InterPro" id="IPR002347">
    <property type="entry name" value="SDR_fam"/>
</dbReference>
<comment type="caution">
    <text evidence="3">The sequence shown here is derived from an EMBL/GenBank/DDBJ whole genome shotgun (WGS) entry which is preliminary data.</text>
</comment>
<sequence>MSTAPVAVISGGSRGLGMVLAERLLDQGWRIATFSRTASEFTEAMAEKHPEDFHWAAVDLADTAALRGFAVGARRRFGRIDLLVNNAGVLTEQELFLTVPGRRIEDLIALNLTAPIALAQACAKVMSAQRSGQIVNVSSINAIRGFRGVAVYAAAKAGLDGFTRSLARELGPLNIRVNSVVPGFFDSGMTADVTAENRARIQKRTPLGRLADIEEIANAVLFVASPGASFITGQNIIVDGGITC</sequence>
<proteinExistence type="inferred from homology"/>